<organism evidence="1 2">
    <name type="scientific">Trichococcus palustris</name>
    <dbReference type="NCBI Taxonomy" id="140314"/>
    <lineage>
        <taxon>Bacteria</taxon>
        <taxon>Bacillati</taxon>
        <taxon>Bacillota</taxon>
        <taxon>Bacilli</taxon>
        <taxon>Lactobacillales</taxon>
        <taxon>Carnobacteriaceae</taxon>
        <taxon>Trichococcus</taxon>
    </lineage>
</organism>
<dbReference type="GO" id="GO:0003677">
    <property type="term" value="F:DNA binding"/>
    <property type="evidence" value="ECO:0007669"/>
    <property type="project" value="InterPro"/>
</dbReference>
<gene>
    <name evidence="1" type="ORF">Tpal_1272</name>
</gene>
<dbReference type="STRING" id="140314.SAMN04488076_1212"/>
<dbReference type="Gene3D" id="3.40.30.10">
    <property type="entry name" value="Glutaredoxin"/>
    <property type="match status" value="1"/>
</dbReference>
<sequence length="158" mass="16647">MTNITIFEPAMCCSTGVCGPSVDQDLMRITAVMEALGDSEYFEAIRYNLSNNPDEFIKNKEITEVLQAEGVEALPITMVDGKIVKTGGYPSNDEITDYIGVRFIEVTDEECGCGSCGCGSEDEDEEEGCGCGAGSEGGCCQSEKSETPSCGCGHGGCC</sequence>
<dbReference type="RefSeq" id="WP_087032632.1">
    <property type="nucleotide sequence ID" value="NZ_FJNE01000003.1"/>
</dbReference>
<dbReference type="InterPro" id="IPR010712">
    <property type="entry name" value="Arsenical-R_ArsD"/>
</dbReference>
<dbReference type="GO" id="GO:0045892">
    <property type="term" value="P:negative regulation of DNA-templated transcription"/>
    <property type="evidence" value="ECO:0007669"/>
    <property type="project" value="InterPro"/>
</dbReference>
<accession>A0A143YKC4</accession>
<dbReference type="EMBL" id="FJNE01000003">
    <property type="protein sequence ID" value="CZQ90485.1"/>
    <property type="molecule type" value="Genomic_DNA"/>
</dbReference>
<dbReference type="Pfam" id="PF06953">
    <property type="entry name" value="ArsD"/>
    <property type="match status" value="1"/>
</dbReference>
<reference evidence="1 2" key="1">
    <citation type="submission" date="2016-02" db="EMBL/GenBank/DDBJ databases">
        <authorList>
            <person name="Wen L."/>
            <person name="He K."/>
            <person name="Yang H."/>
        </authorList>
    </citation>
    <scope>NUCLEOTIDE SEQUENCE [LARGE SCALE GENOMIC DNA]</scope>
    <source>
        <strain evidence="1">Trichococcus palustris</strain>
    </source>
</reference>
<proteinExistence type="predicted"/>
<dbReference type="NCBIfam" id="NF033727">
    <property type="entry name" value="chaperon_ArsD"/>
    <property type="match status" value="1"/>
</dbReference>
<name>A0A143YKC4_9LACT</name>
<dbReference type="AlphaFoldDB" id="A0A143YKC4"/>
<evidence type="ECO:0000313" key="2">
    <source>
        <dbReference type="Proteomes" id="UP000242754"/>
    </source>
</evidence>
<evidence type="ECO:0000313" key="1">
    <source>
        <dbReference type="EMBL" id="CZQ90485.1"/>
    </source>
</evidence>
<dbReference type="OrthoDB" id="9801358at2"/>
<keyword evidence="2" id="KW-1185">Reference proteome</keyword>
<protein>
    <submittedName>
        <fullName evidence="1">Arsenical-resistance operon trans-acting repressor arsd</fullName>
    </submittedName>
</protein>
<dbReference type="GO" id="GO:0046685">
    <property type="term" value="P:response to arsenic-containing substance"/>
    <property type="evidence" value="ECO:0007669"/>
    <property type="project" value="InterPro"/>
</dbReference>
<dbReference type="Proteomes" id="UP000242754">
    <property type="component" value="Unassembled WGS sequence"/>
</dbReference>